<evidence type="ECO:0000313" key="2">
    <source>
        <dbReference type="EMBL" id="MBP0056902.1"/>
    </source>
</evidence>
<keyword evidence="1" id="KW-0812">Transmembrane</keyword>
<accession>A0ABS3ZJ25</accession>
<comment type="caution">
    <text evidence="2">The sequence shown here is derived from an EMBL/GenBank/DDBJ whole genome shotgun (WGS) entry which is preliminary data.</text>
</comment>
<feature type="transmembrane region" description="Helical" evidence="1">
    <location>
        <begin position="64"/>
        <end position="86"/>
    </location>
</feature>
<gene>
    <name evidence="2" type="ORF">JYQ75_05735</name>
</gene>
<keyword evidence="3" id="KW-1185">Reference proteome</keyword>
<keyword evidence="1" id="KW-1133">Transmembrane helix</keyword>
<proteinExistence type="predicted"/>
<sequence>MSHKYHNYTDTAELEDVSRTPSNLFRYALMLFRPAGTLIICILLTIVVAIPCVLILITSKSSSIEYAVSMAIVTGVFASGLVSISLEMCNNYRHNRKRFVVLNYYLYMVSSYEQFVIWSSRDGYEEYREDAGYYFYFQETGKVPKRLLAIAEVILIIAPPVDEALENGREYLSIKEMKYATRAKDAAENIAEITKQEIFKHMKNHKYSFCDCLDDEYKRKIMDFSENVGIRITDENLESVVCDYMLSNLEEMDEDVKQELVAKLDDFDFAMHKLQKEMRFEPVVYENLIPFEERLKKMEEKFRR</sequence>
<reference evidence="2 3" key="1">
    <citation type="submission" date="2021-02" db="EMBL/GenBank/DDBJ databases">
        <title>Lactate utilizing bacteria of the human gut.</title>
        <authorList>
            <person name="Sheridan P.O."/>
        </authorList>
    </citation>
    <scope>NUCLEOTIDE SEQUENCE [LARGE SCALE GENOMIC DNA]</scope>
    <source>
        <strain evidence="2 3">HTF-83D</strain>
    </source>
</reference>
<protein>
    <submittedName>
        <fullName evidence="2">Uncharacterized protein</fullName>
    </submittedName>
</protein>
<name>A0ABS3ZJ25_9FIRM</name>
<dbReference type="EMBL" id="JAFIQO010000111">
    <property type="protein sequence ID" value="MBP0056902.1"/>
    <property type="molecule type" value="Genomic_DNA"/>
</dbReference>
<organism evidence="2 3">
    <name type="scientific">Anaerobutyricum soehngenii</name>
    <dbReference type="NCBI Taxonomy" id="105843"/>
    <lineage>
        <taxon>Bacteria</taxon>
        <taxon>Bacillati</taxon>
        <taxon>Bacillota</taxon>
        <taxon>Clostridia</taxon>
        <taxon>Lachnospirales</taxon>
        <taxon>Lachnospiraceae</taxon>
        <taxon>Anaerobutyricum</taxon>
    </lineage>
</organism>
<dbReference type="Proteomes" id="UP001315001">
    <property type="component" value="Unassembled WGS sequence"/>
</dbReference>
<evidence type="ECO:0000313" key="3">
    <source>
        <dbReference type="Proteomes" id="UP001315001"/>
    </source>
</evidence>
<dbReference type="RefSeq" id="WP_209293356.1">
    <property type="nucleotide sequence ID" value="NZ_JAFIQO010000111.1"/>
</dbReference>
<feature type="transmembrane region" description="Helical" evidence="1">
    <location>
        <begin position="35"/>
        <end position="57"/>
    </location>
</feature>
<evidence type="ECO:0000256" key="1">
    <source>
        <dbReference type="SAM" id="Phobius"/>
    </source>
</evidence>
<keyword evidence="1" id="KW-0472">Membrane</keyword>